<gene>
    <name evidence="1" type="ORF">AFUS01_LOCUS10877</name>
</gene>
<dbReference type="EMBL" id="CAJVCH010081707">
    <property type="protein sequence ID" value="CAG7721680.1"/>
    <property type="molecule type" value="Genomic_DNA"/>
</dbReference>
<evidence type="ECO:0000313" key="2">
    <source>
        <dbReference type="Proteomes" id="UP000708208"/>
    </source>
</evidence>
<keyword evidence="2" id="KW-1185">Reference proteome</keyword>
<feature type="non-terminal residue" evidence="1">
    <location>
        <position position="45"/>
    </location>
</feature>
<proteinExistence type="predicted"/>
<accession>A0A8J2P154</accession>
<dbReference type="AlphaFoldDB" id="A0A8J2P154"/>
<sequence>MLKIRGINYAIPLRINADNLSNIVLAIEDCSCHSSPFSISKDTRP</sequence>
<dbReference type="Proteomes" id="UP000708208">
    <property type="component" value="Unassembled WGS sequence"/>
</dbReference>
<protein>
    <submittedName>
        <fullName evidence="1">Uncharacterized protein</fullName>
    </submittedName>
</protein>
<name>A0A8J2P154_9HEXA</name>
<organism evidence="1 2">
    <name type="scientific">Allacma fusca</name>
    <dbReference type="NCBI Taxonomy" id="39272"/>
    <lineage>
        <taxon>Eukaryota</taxon>
        <taxon>Metazoa</taxon>
        <taxon>Ecdysozoa</taxon>
        <taxon>Arthropoda</taxon>
        <taxon>Hexapoda</taxon>
        <taxon>Collembola</taxon>
        <taxon>Symphypleona</taxon>
        <taxon>Sminthuridae</taxon>
        <taxon>Allacma</taxon>
    </lineage>
</organism>
<comment type="caution">
    <text evidence="1">The sequence shown here is derived from an EMBL/GenBank/DDBJ whole genome shotgun (WGS) entry which is preliminary data.</text>
</comment>
<reference evidence="1" key="1">
    <citation type="submission" date="2021-06" db="EMBL/GenBank/DDBJ databases">
        <authorList>
            <person name="Hodson N. C."/>
            <person name="Mongue J. A."/>
            <person name="Jaron S. K."/>
        </authorList>
    </citation>
    <scope>NUCLEOTIDE SEQUENCE</scope>
</reference>
<evidence type="ECO:0000313" key="1">
    <source>
        <dbReference type="EMBL" id="CAG7721680.1"/>
    </source>
</evidence>